<dbReference type="Proteomes" id="UP000242637">
    <property type="component" value="Chromosome 1"/>
</dbReference>
<gene>
    <name evidence="2" type="primary">pld</name>
    <name evidence="2" type="ORF">SAMEA4475696_00196</name>
</gene>
<evidence type="ECO:0000313" key="2">
    <source>
        <dbReference type="EMBL" id="SNV17387.1"/>
    </source>
</evidence>
<keyword evidence="2" id="KW-0378">Hydrolase</keyword>
<feature type="signal peptide" evidence="1">
    <location>
        <begin position="1"/>
        <end position="27"/>
    </location>
</feature>
<dbReference type="GeneID" id="63458501"/>
<dbReference type="SUPFAM" id="SSF51695">
    <property type="entry name" value="PLC-like phosphodiesterases"/>
    <property type="match status" value="1"/>
</dbReference>
<dbReference type="PIRSF" id="PIRSF016632">
    <property type="entry name" value="Phospholipase_actinobac/fun"/>
    <property type="match status" value="1"/>
</dbReference>
<evidence type="ECO:0000313" key="3">
    <source>
        <dbReference type="Proteomes" id="UP000242637"/>
    </source>
</evidence>
<accession>A0A239V595</accession>
<proteinExistence type="predicted"/>
<dbReference type="GO" id="GO:0016042">
    <property type="term" value="P:lipid catabolic process"/>
    <property type="evidence" value="ECO:0007669"/>
    <property type="project" value="InterPro"/>
</dbReference>
<dbReference type="GO" id="GO:0004630">
    <property type="term" value="F:phospholipase D activity"/>
    <property type="evidence" value="ECO:0007669"/>
    <property type="project" value="UniProtKB-EC"/>
</dbReference>
<keyword evidence="3" id="KW-1185">Reference proteome</keyword>
<keyword evidence="1" id="KW-0732">Signal</keyword>
<sequence length="311" mass="33409">MSSRAMKVSIAAVVAAGSFLAASPVHAAPATPSNPASQRPVYAIAHRVLTVKGVDDAVKLGANAIEIDLTARKSGWSADHDGLPTSAGDSAETMFKHIAAKKKAGSNISFIWLDIKNPDYCKSGEAGSKCSIDHLRDLARNTFEKEGVRALYGFYKTAGAAAWNTITHDLNDKEAVALSGPTETVLSDYNKSKKPVPVNKRIADYGFFNLRLGFGSCTGTAKKTCDQLRLSNEARDKGKLGKVFGWTVTGKQKDIVSDLLGKAHVDGLIAGFKATNFYEHPDSKASLKNIHDWVAAHPQTHRMATANDKPW</sequence>
<name>A0A239V595_9MICO</name>
<protein>
    <submittedName>
        <fullName evidence="2">Phospholipase D</fullName>
        <ecNumber evidence="2">3.1.4.4</ecNumber>
    </submittedName>
</protein>
<dbReference type="AlphaFoldDB" id="A0A239V595"/>
<dbReference type="RefSeq" id="WP_028327396.1">
    <property type="nucleotide sequence ID" value="NZ_JAAFNI010000001.1"/>
</dbReference>
<dbReference type="Gene3D" id="3.20.20.190">
    <property type="entry name" value="Phosphatidylinositol (PI) phosphodiesterase"/>
    <property type="match status" value="1"/>
</dbReference>
<evidence type="ECO:0000256" key="1">
    <source>
        <dbReference type="SAM" id="SignalP"/>
    </source>
</evidence>
<dbReference type="EC" id="3.1.4.4" evidence="2"/>
<dbReference type="KEGG" id="dco:SAMEA4475696_0196"/>
<dbReference type="InterPro" id="IPR016674">
    <property type="entry name" value="SMase_D/PLipase_D"/>
</dbReference>
<dbReference type="EMBL" id="LT906453">
    <property type="protein sequence ID" value="SNV17387.1"/>
    <property type="molecule type" value="Genomic_DNA"/>
</dbReference>
<dbReference type="OrthoDB" id="5148758at2"/>
<reference evidence="2 3" key="1">
    <citation type="submission" date="2017-06" db="EMBL/GenBank/DDBJ databases">
        <authorList>
            <consortium name="Pathogen Informatics"/>
        </authorList>
    </citation>
    <scope>NUCLEOTIDE SEQUENCE [LARGE SCALE GENOMIC DNA]</scope>
    <source>
        <strain evidence="2 3">NCTC13039</strain>
    </source>
</reference>
<organism evidence="2 3">
    <name type="scientific">Dermatophilus congolensis</name>
    <dbReference type="NCBI Taxonomy" id="1863"/>
    <lineage>
        <taxon>Bacteria</taxon>
        <taxon>Bacillati</taxon>
        <taxon>Actinomycetota</taxon>
        <taxon>Actinomycetes</taxon>
        <taxon>Micrococcales</taxon>
        <taxon>Dermatophilaceae</taxon>
        <taxon>Dermatophilus</taxon>
    </lineage>
</organism>
<dbReference type="InterPro" id="IPR017946">
    <property type="entry name" value="PLC-like_Pdiesterase_TIM-brl"/>
</dbReference>
<feature type="chain" id="PRO_5011303477" evidence="1">
    <location>
        <begin position="28"/>
        <end position="311"/>
    </location>
</feature>